<dbReference type="Proteomes" id="UP000622890">
    <property type="component" value="Unassembled WGS sequence"/>
</dbReference>
<keyword evidence="7" id="KW-1005">Bacterial flagellum biogenesis</keyword>
<dbReference type="InterPro" id="IPR000563">
    <property type="entry name" value="Flag_FliH"/>
</dbReference>
<dbReference type="Pfam" id="PF02108">
    <property type="entry name" value="FliH"/>
    <property type="match status" value="1"/>
</dbReference>
<dbReference type="RefSeq" id="WP_200592473.1">
    <property type="nucleotide sequence ID" value="NZ_JAEPBG010000005.1"/>
</dbReference>
<dbReference type="GO" id="GO:0005829">
    <property type="term" value="C:cytosol"/>
    <property type="evidence" value="ECO:0007669"/>
    <property type="project" value="TreeGrafter"/>
</dbReference>
<name>A0A934T1C5_9BURK</name>
<proteinExistence type="inferred from homology"/>
<dbReference type="InterPro" id="IPR018035">
    <property type="entry name" value="Flagellar_FliH/T3SS_HrpE"/>
</dbReference>
<evidence type="ECO:0000256" key="7">
    <source>
        <dbReference type="ARBA" id="ARBA00022795"/>
    </source>
</evidence>
<evidence type="ECO:0000256" key="9">
    <source>
        <dbReference type="ARBA" id="ARBA00023225"/>
    </source>
</evidence>
<accession>A0A934T1C5</accession>
<evidence type="ECO:0000256" key="3">
    <source>
        <dbReference type="ARBA" id="ARBA00006602"/>
    </source>
</evidence>
<evidence type="ECO:0000256" key="6">
    <source>
        <dbReference type="ARBA" id="ARBA00022490"/>
    </source>
</evidence>
<comment type="function">
    <text evidence="1">Needed for flagellar regrowth and assembly.</text>
</comment>
<dbReference type="EMBL" id="JAEPBG010000005">
    <property type="protein sequence ID" value="MBK4735698.1"/>
    <property type="molecule type" value="Genomic_DNA"/>
</dbReference>
<dbReference type="PRINTS" id="PR01003">
    <property type="entry name" value="FLGFLIH"/>
</dbReference>
<dbReference type="GO" id="GO:0003774">
    <property type="term" value="F:cytoskeletal motor activity"/>
    <property type="evidence" value="ECO:0007669"/>
    <property type="project" value="InterPro"/>
</dbReference>
<dbReference type="PANTHER" id="PTHR34982">
    <property type="entry name" value="YOP PROTEINS TRANSLOCATION PROTEIN L"/>
    <property type="match status" value="1"/>
</dbReference>
<dbReference type="GO" id="GO:0015031">
    <property type="term" value="P:protein transport"/>
    <property type="evidence" value="ECO:0007669"/>
    <property type="project" value="UniProtKB-KW"/>
</dbReference>
<organism evidence="12 13">
    <name type="scientific">Noviherbaspirillum pedocola</name>
    <dbReference type="NCBI Taxonomy" id="2801341"/>
    <lineage>
        <taxon>Bacteria</taxon>
        <taxon>Pseudomonadati</taxon>
        <taxon>Pseudomonadota</taxon>
        <taxon>Betaproteobacteria</taxon>
        <taxon>Burkholderiales</taxon>
        <taxon>Oxalobacteraceae</taxon>
        <taxon>Noviherbaspirillum</taxon>
    </lineage>
</organism>
<dbReference type="PANTHER" id="PTHR34982:SF1">
    <property type="entry name" value="FLAGELLAR ASSEMBLY PROTEIN FLIH"/>
    <property type="match status" value="1"/>
</dbReference>
<keyword evidence="5" id="KW-0813">Transport</keyword>
<comment type="similarity">
    <text evidence="3">Belongs to the FliH family.</text>
</comment>
<feature type="compositionally biased region" description="Basic and acidic residues" evidence="10">
    <location>
        <begin position="92"/>
        <end position="103"/>
    </location>
</feature>
<feature type="compositionally biased region" description="Basic and acidic residues" evidence="10">
    <location>
        <begin position="119"/>
        <end position="129"/>
    </location>
</feature>
<dbReference type="GO" id="GO:0044781">
    <property type="term" value="P:bacterial-type flagellum organization"/>
    <property type="evidence" value="ECO:0007669"/>
    <property type="project" value="UniProtKB-KW"/>
</dbReference>
<feature type="compositionally biased region" description="Low complexity" evidence="10">
    <location>
        <begin position="49"/>
        <end position="70"/>
    </location>
</feature>
<evidence type="ECO:0000313" key="13">
    <source>
        <dbReference type="Proteomes" id="UP000622890"/>
    </source>
</evidence>
<sequence>MSAVIKAARVAATGIPLRGHQRPQDHAKLARSGVRSPAANTISACAEESSTTMAPAAPSSMPRSSSSTTAHIGPAKATSEETATQQVGESPNRFDDRHGRRINDGLAPTVPASYAEGYSDGHAEGARDAYGKGHEEGLAAGLEQGRREAVDAADARERQAGLLADAIATASAKWERELEAGAIEIAFAAVLRILGQAAGSRDAIVAIVRKVMEGMTERRALSIHLSPSDHAVLSADTTAPIMSGVALVPDDRVEIGGCIIETDAGSLDARLETQLAGLRDLLLSLHRASGEQE</sequence>
<dbReference type="GO" id="GO:0071973">
    <property type="term" value="P:bacterial-type flagellum-dependent cell motility"/>
    <property type="evidence" value="ECO:0007669"/>
    <property type="project" value="InterPro"/>
</dbReference>
<protein>
    <recommendedName>
        <fullName evidence="4">Flagellar assembly protein FliH</fullName>
    </recommendedName>
</protein>
<reference evidence="12" key="1">
    <citation type="submission" date="2021-01" db="EMBL/GenBank/DDBJ databases">
        <title>Genome sequence of strain Noviherbaspirillum sp. DKR-6.</title>
        <authorList>
            <person name="Chaudhary D.K."/>
        </authorList>
    </citation>
    <scope>NUCLEOTIDE SEQUENCE</scope>
    <source>
        <strain evidence="12">DKR-6</strain>
    </source>
</reference>
<keyword evidence="13" id="KW-1185">Reference proteome</keyword>
<evidence type="ECO:0000256" key="10">
    <source>
        <dbReference type="SAM" id="MobiDB-lite"/>
    </source>
</evidence>
<feature type="compositionally biased region" description="Polar residues" evidence="10">
    <location>
        <begin position="80"/>
        <end position="89"/>
    </location>
</feature>
<evidence type="ECO:0000256" key="8">
    <source>
        <dbReference type="ARBA" id="ARBA00022927"/>
    </source>
</evidence>
<evidence type="ECO:0000256" key="5">
    <source>
        <dbReference type="ARBA" id="ARBA00022448"/>
    </source>
</evidence>
<dbReference type="InterPro" id="IPR051472">
    <property type="entry name" value="T3SS_Stator/FliH"/>
</dbReference>
<gene>
    <name evidence="12" type="ORF">JJB74_13830</name>
</gene>
<evidence type="ECO:0000256" key="2">
    <source>
        <dbReference type="ARBA" id="ARBA00004496"/>
    </source>
</evidence>
<keyword evidence="8" id="KW-0653">Protein transport</keyword>
<feature type="domain" description="Flagellar assembly protein FliH/Type III secretion system HrpE" evidence="11">
    <location>
        <begin position="163"/>
        <end position="276"/>
    </location>
</feature>
<feature type="region of interest" description="Disordered" evidence="10">
    <location>
        <begin position="15"/>
        <end position="129"/>
    </location>
</feature>
<dbReference type="GO" id="GO:0009288">
    <property type="term" value="C:bacterial-type flagellum"/>
    <property type="evidence" value="ECO:0007669"/>
    <property type="project" value="InterPro"/>
</dbReference>
<evidence type="ECO:0000256" key="4">
    <source>
        <dbReference type="ARBA" id="ARBA00016507"/>
    </source>
</evidence>
<comment type="caution">
    <text evidence="12">The sequence shown here is derived from an EMBL/GenBank/DDBJ whole genome shotgun (WGS) entry which is preliminary data.</text>
</comment>
<comment type="subcellular location">
    <subcellularLocation>
        <location evidence="2">Cytoplasm</location>
    </subcellularLocation>
</comment>
<evidence type="ECO:0000256" key="1">
    <source>
        <dbReference type="ARBA" id="ARBA00003041"/>
    </source>
</evidence>
<keyword evidence="9" id="KW-1006">Bacterial flagellum protein export</keyword>
<dbReference type="AlphaFoldDB" id="A0A934T1C5"/>
<evidence type="ECO:0000259" key="11">
    <source>
        <dbReference type="Pfam" id="PF02108"/>
    </source>
</evidence>
<evidence type="ECO:0000313" key="12">
    <source>
        <dbReference type="EMBL" id="MBK4735698.1"/>
    </source>
</evidence>
<keyword evidence="6" id="KW-0963">Cytoplasm</keyword>